<reference evidence="2" key="1">
    <citation type="journal article" date="2023" name="bioRxiv">
        <title>Improved chromosome-level genome assembly for marigold (Tagetes erecta).</title>
        <authorList>
            <person name="Jiang F."/>
            <person name="Yuan L."/>
            <person name="Wang S."/>
            <person name="Wang H."/>
            <person name="Xu D."/>
            <person name="Wang A."/>
            <person name="Fan W."/>
        </authorList>
    </citation>
    <scope>NUCLEOTIDE SEQUENCE</scope>
    <source>
        <strain evidence="2">WSJ</strain>
        <tissue evidence="2">Leaf</tissue>
    </source>
</reference>
<feature type="domain" description="Glutaredoxin" evidence="1">
    <location>
        <begin position="200"/>
        <end position="266"/>
    </location>
</feature>
<dbReference type="CDD" id="cd03031">
    <property type="entry name" value="GRX_GRX_like"/>
    <property type="match status" value="1"/>
</dbReference>
<sequence length="343" mass="38247">MKSVKGKFLNKLKTVKAIGYLKPERILDVNVANGFIDNFFAKSSSNKVQEELVQIENKSSVCVSVQEHEIIDVSELMKDLDDDDGSDMSSVVEDKENVGPVNGLIASSLLEDDIFSFRPPDFDSATLFDPNLLAAFKQAVVEVKAQQERRGRVLRSIGDNVDQDREADGEPPLKLVKLEEIDDPLSDFEKVCPPGGSDSVILYTTGLRSIRKTFEDCSSIRFLLQSFRVLYHERDLSMHLDFRDELFRILGGKTVPPRLFIKGRYIGGAEEVLRLHEQGKFRPLLAGIPLNTWDGPCEGCAGVRFVVCFSCSGSRKVNSDDGLLPEKCKECNENGLILCPFCC</sequence>
<organism evidence="2 3">
    <name type="scientific">Tagetes erecta</name>
    <name type="common">African marigold</name>
    <dbReference type="NCBI Taxonomy" id="13708"/>
    <lineage>
        <taxon>Eukaryota</taxon>
        <taxon>Viridiplantae</taxon>
        <taxon>Streptophyta</taxon>
        <taxon>Embryophyta</taxon>
        <taxon>Tracheophyta</taxon>
        <taxon>Spermatophyta</taxon>
        <taxon>Magnoliopsida</taxon>
        <taxon>eudicotyledons</taxon>
        <taxon>Gunneridae</taxon>
        <taxon>Pentapetalae</taxon>
        <taxon>asterids</taxon>
        <taxon>campanulids</taxon>
        <taxon>Asterales</taxon>
        <taxon>Asteraceae</taxon>
        <taxon>Asteroideae</taxon>
        <taxon>Heliantheae alliance</taxon>
        <taxon>Tageteae</taxon>
        <taxon>Tagetes</taxon>
    </lineage>
</organism>
<evidence type="ECO:0000259" key="1">
    <source>
        <dbReference type="Pfam" id="PF00462"/>
    </source>
</evidence>
<dbReference type="InterPro" id="IPR002109">
    <property type="entry name" value="Glutaredoxin"/>
</dbReference>
<accession>A0AAD8NU33</accession>
<evidence type="ECO:0000313" key="3">
    <source>
        <dbReference type="Proteomes" id="UP001229421"/>
    </source>
</evidence>
<dbReference type="SUPFAM" id="SSF52833">
    <property type="entry name" value="Thioredoxin-like"/>
    <property type="match status" value="1"/>
</dbReference>
<dbReference type="PANTHER" id="PTHR45669:SF28">
    <property type="entry name" value="GLUTAREDOXIN DOMAIN-CONTAINING PROTEIN"/>
    <property type="match status" value="1"/>
</dbReference>
<dbReference type="Proteomes" id="UP001229421">
    <property type="component" value="Unassembled WGS sequence"/>
</dbReference>
<dbReference type="EMBL" id="JAUHHV010000006">
    <property type="protein sequence ID" value="KAK1421174.1"/>
    <property type="molecule type" value="Genomic_DNA"/>
</dbReference>
<dbReference type="PROSITE" id="PS51354">
    <property type="entry name" value="GLUTAREDOXIN_2"/>
    <property type="match status" value="1"/>
</dbReference>
<dbReference type="Pfam" id="PF00462">
    <property type="entry name" value="Glutaredoxin"/>
    <property type="match status" value="1"/>
</dbReference>
<dbReference type="PANTHER" id="PTHR45669">
    <property type="entry name" value="GLUTAREDOXIN DOMAIN-CONTAINING CYSTEINE-RICH PROTEIN CG12206-RELATED"/>
    <property type="match status" value="1"/>
</dbReference>
<gene>
    <name evidence="2" type="ORF">QVD17_23319</name>
</gene>
<name>A0AAD8NU33_TARER</name>
<keyword evidence="3" id="KW-1185">Reference proteome</keyword>
<dbReference type="InterPro" id="IPR036249">
    <property type="entry name" value="Thioredoxin-like_sf"/>
</dbReference>
<dbReference type="Gene3D" id="3.40.30.10">
    <property type="entry name" value="Glutaredoxin"/>
    <property type="match status" value="1"/>
</dbReference>
<comment type="caution">
    <text evidence="2">The sequence shown here is derived from an EMBL/GenBank/DDBJ whole genome shotgun (WGS) entry which is preliminary data.</text>
</comment>
<proteinExistence type="predicted"/>
<evidence type="ECO:0000313" key="2">
    <source>
        <dbReference type="EMBL" id="KAK1421174.1"/>
    </source>
</evidence>
<protein>
    <recommendedName>
        <fullName evidence="1">Glutaredoxin domain-containing protein</fullName>
    </recommendedName>
</protein>
<dbReference type="AlphaFoldDB" id="A0AAD8NU33"/>
<dbReference type="Pfam" id="PF23733">
    <property type="entry name" value="GRXCR1-2_C"/>
    <property type="match status" value="1"/>
</dbReference>